<accession>A0A2P6V5H3</accession>
<comment type="caution">
    <text evidence="2">The sequence shown here is derived from an EMBL/GenBank/DDBJ whole genome shotgun (WGS) entry which is preliminary data.</text>
</comment>
<gene>
    <name evidence="2" type="ORF">C2E20_7103</name>
</gene>
<reference evidence="2 3" key="1">
    <citation type="journal article" date="2018" name="Plant J.">
        <title>Genome sequences of Chlorella sorokiniana UTEX 1602 and Micractinium conductrix SAG 241.80: implications to maltose excretion by a green alga.</title>
        <authorList>
            <person name="Arriola M.B."/>
            <person name="Velmurugan N."/>
            <person name="Zhang Y."/>
            <person name="Plunkett M.H."/>
            <person name="Hondzo H."/>
            <person name="Barney B.M."/>
        </authorList>
    </citation>
    <scope>NUCLEOTIDE SEQUENCE [LARGE SCALE GENOMIC DNA]</scope>
    <source>
        <strain evidence="2 3">SAG 241.80</strain>
    </source>
</reference>
<feature type="region of interest" description="Disordered" evidence="1">
    <location>
        <begin position="36"/>
        <end position="61"/>
    </location>
</feature>
<evidence type="ECO:0000313" key="3">
    <source>
        <dbReference type="Proteomes" id="UP000239649"/>
    </source>
</evidence>
<keyword evidence="3" id="KW-1185">Reference proteome</keyword>
<protein>
    <submittedName>
        <fullName evidence="2">Ribonuclease D</fullName>
    </submittedName>
</protein>
<dbReference type="EMBL" id="LHPF02000027">
    <property type="protein sequence ID" value="PSC69345.1"/>
    <property type="molecule type" value="Genomic_DNA"/>
</dbReference>
<evidence type="ECO:0000313" key="2">
    <source>
        <dbReference type="EMBL" id="PSC69345.1"/>
    </source>
</evidence>
<dbReference type="OrthoDB" id="516140at2759"/>
<sequence length="84" mass="8695">MSSKRQGTVPSAAGEPCGGCCTFGLAEGMAMESGATIDRSAMEASRKPLCTGGEVESSELTARHSRDAFEHMAENLARASPSTQ</sequence>
<name>A0A2P6V5H3_9CHLO</name>
<evidence type="ECO:0000256" key="1">
    <source>
        <dbReference type="SAM" id="MobiDB-lite"/>
    </source>
</evidence>
<organism evidence="2 3">
    <name type="scientific">Micractinium conductrix</name>
    <dbReference type="NCBI Taxonomy" id="554055"/>
    <lineage>
        <taxon>Eukaryota</taxon>
        <taxon>Viridiplantae</taxon>
        <taxon>Chlorophyta</taxon>
        <taxon>core chlorophytes</taxon>
        <taxon>Trebouxiophyceae</taxon>
        <taxon>Chlorellales</taxon>
        <taxon>Chlorellaceae</taxon>
        <taxon>Chlorella clade</taxon>
        <taxon>Micractinium</taxon>
    </lineage>
</organism>
<dbReference type="Proteomes" id="UP000239649">
    <property type="component" value="Unassembled WGS sequence"/>
</dbReference>
<proteinExistence type="predicted"/>
<dbReference type="AlphaFoldDB" id="A0A2P6V5H3"/>